<dbReference type="Gene3D" id="3.40.50.1010">
    <property type="entry name" value="5'-nuclease"/>
    <property type="match status" value="1"/>
</dbReference>
<comment type="caution">
    <text evidence="3">The sequence shown here is derived from an EMBL/GenBank/DDBJ whole genome shotgun (WGS) entry which is preliminary data.</text>
</comment>
<sequence>MPSPSRTCAHAVRRRLLRRRRPATLIAVDASAIVAILLGEPEAAAFTARLHAEQDGRMMSASTIGKCWPRPRSPGARPDGRKRNTSFKRCGSRSIPADAEQTRLAIEAFVRFGRHTPAKLNLGDCFAYALAATHGGGALLYKGEDFARTDLKSELKEA</sequence>
<evidence type="ECO:0000313" key="3">
    <source>
        <dbReference type="EMBL" id="PVM71944.1"/>
    </source>
</evidence>
<dbReference type="CDD" id="cd09871">
    <property type="entry name" value="PIN_MtVapC28-VapC30-like"/>
    <property type="match status" value="1"/>
</dbReference>
<dbReference type="SUPFAM" id="SSF88723">
    <property type="entry name" value="PIN domain-like"/>
    <property type="match status" value="1"/>
</dbReference>
<reference evidence="3 4" key="1">
    <citation type="submission" date="2018-04" db="EMBL/GenBank/DDBJ databases">
        <title>The genome sequence of Caulobacter sp. 736.</title>
        <authorList>
            <person name="Gao J."/>
            <person name="Sun J."/>
        </authorList>
    </citation>
    <scope>NUCLEOTIDE SEQUENCE [LARGE SCALE GENOMIC DNA]</scope>
    <source>
        <strain evidence="3 4">736</strain>
    </source>
</reference>
<proteinExistence type="predicted"/>
<gene>
    <name evidence="3" type="ORF">DDF65_22885</name>
</gene>
<name>A0A2T9IXW2_9CAUL</name>
<evidence type="ECO:0000256" key="1">
    <source>
        <dbReference type="SAM" id="MobiDB-lite"/>
    </source>
</evidence>
<dbReference type="Proteomes" id="UP000244913">
    <property type="component" value="Unassembled WGS sequence"/>
</dbReference>
<evidence type="ECO:0000313" key="4">
    <source>
        <dbReference type="Proteomes" id="UP000244913"/>
    </source>
</evidence>
<protein>
    <recommendedName>
        <fullName evidence="2">PIN domain-containing protein</fullName>
    </recommendedName>
</protein>
<dbReference type="EMBL" id="QDKP01000064">
    <property type="protein sequence ID" value="PVM71944.1"/>
    <property type="molecule type" value="Genomic_DNA"/>
</dbReference>
<dbReference type="AlphaFoldDB" id="A0A2T9IXW2"/>
<feature type="region of interest" description="Disordered" evidence="1">
    <location>
        <begin position="63"/>
        <end position="92"/>
    </location>
</feature>
<dbReference type="Pfam" id="PF01850">
    <property type="entry name" value="PIN"/>
    <property type="match status" value="1"/>
</dbReference>
<dbReference type="InterPro" id="IPR029060">
    <property type="entry name" value="PIN-like_dom_sf"/>
</dbReference>
<evidence type="ECO:0000259" key="2">
    <source>
        <dbReference type="Pfam" id="PF01850"/>
    </source>
</evidence>
<organism evidence="3 4">
    <name type="scientific">Caulobacter radicis</name>
    <dbReference type="NCBI Taxonomy" id="2172650"/>
    <lineage>
        <taxon>Bacteria</taxon>
        <taxon>Pseudomonadati</taxon>
        <taxon>Pseudomonadota</taxon>
        <taxon>Alphaproteobacteria</taxon>
        <taxon>Caulobacterales</taxon>
        <taxon>Caulobacteraceae</taxon>
        <taxon>Caulobacter</taxon>
    </lineage>
</organism>
<dbReference type="InterPro" id="IPR002716">
    <property type="entry name" value="PIN_dom"/>
</dbReference>
<feature type="domain" description="PIN" evidence="2">
    <location>
        <begin position="26"/>
        <end position="150"/>
    </location>
</feature>
<accession>A0A2T9IXW2</accession>
<keyword evidence="4" id="KW-1185">Reference proteome</keyword>